<dbReference type="EMBL" id="BOPH01000001">
    <property type="protein sequence ID" value="GIJ65155.1"/>
    <property type="molecule type" value="Genomic_DNA"/>
</dbReference>
<dbReference type="AlphaFoldDB" id="A0A8J4E7J1"/>
<comment type="caution">
    <text evidence="6">The sequence shown here is derived from an EMBL/GenBank/DDBJ whole genome shotgun (WGS) entry which is preliminary data.</text>
</comment>
<dbReference type="GO" id="GO:0046872">
    <property type="term" value="F:metal ion binding"/>
    <property type="evidence" value="ECO:0007669"/>
    <property type="project" value="UniProtKB-KW"/>
</dbReference>
<dbReference type="Pfam" id="PF25451">
    <property type="entry name" value="SCP2_Rv3818"/>
    <property type="match status" value="1"/>
</dbReference>
<dbReference type="PANTHER" id="PTHR15032:SF4">
    <property type="entry name" value="N-ACYL-PHOSPHATIDYLETHANOLAMINE-HYDROLYZING PHOSPHOLIPASE D"/>
    <property type="match status" value="1"/>
</dbReference>
<evidence type="ECO:0000256" key="4">
    <source>
        <dbReference type="ARBA" id="ARBA00023014"/>
    </source>
</evidence>
<dbReference type="InterPro" id="IPR036866">
    <property type="entry name" value="RibonucZ/Hydroxyglut_hydro"/>
</dbReference>
<organism evidence="6 7">
    <name type="scientific">Virgisporangium ochraceum</name>
    <dbReference type="NCBI Taxonomy" id="65505"/>
    <lineage>
        <taxon>Bacteria</taxon>
        <taxon>Bacillati</taxon>
        <taxon>Actinomycetota</taxon>
        <taxon>Actinomycetes</taxon>
        <taxon>Micromonosporales</taxon>
        <taxon>Micromonosporaceae</taxon>
        <taxon>Virgisporangium</taxon>
    </lineage>
</organism>
<dbReference type="PANTHER" id="PTHR15032">
    <property type="entry name" value="N-ACYL-PHOSPHATIDYLETHANOLAMINE-HYDROLYZING PHOSPHOLIPASE D"/>
    <property type="match status" value="1"/>
</dbReference>
<dbReference type="InterPro" id="IPR057330">
    <property type="entry name" value="SCP2_Rv3818"/>
</dbReference>
<protein>
    <submittedName>
        <fullName evidence="6">Putative Rieske 2Fe-2S iron-sulfur protein</fullName>
    </submittedName>
</protein>
<dbReference type="InterPro" id="IPR017941">
    <property type="entry name" value="Rieske_2Fe-2S"/>
</dbReference>
<gene>
    <name evidence="6" type="ORF">Voc01_000720</name>
</gene>
<dbReference type="Gene3D" id="3.60.15.10">
    <property type="entry name" value="Ribonuclease Z/Hydroxyacylglutathione hydrolase-like"/>
    <property type="match status" value="1"/>
</dbReference>
<reference evidence="6" key="1">
    <citation type="submission" date="2021-01" db="EMBL/GenBank/DDBJ databases">
        <title>Whole genome shotgun sequence of Virgisporangium ochraceum NBRC 16418.</title>
        <authorList>
            <person name="Komaki H."/>
            <person name="Tamura T."/>
        </authorList>
    </citation>
    <scope>NUCLEOTIDE SEQUENCE</scope>
    <source>
        <strain evidence="6">NBRC 16418</strain>
    </source>
</reference>
<dbReference type="SUPFAM" id="SSF50022">
    <property type="entry name" value="ISP domain"/>
    <property type="match status" value="1"/>
</dbReference>
<keyword evidence="1" id="KW-0001">2Fe-2S</keyword>
<dbReference type="SUPFAM" id="SSF56281">
    <property type="entry name" value="Metallo-hydrolase/oxidoreductase"/>
    <property type="match status" value="1"/>
</dbReference>
<dbReference type="Proteomes" id="UP000635606">
    <property type="component" value="Unassembled WGS sequence"/>
</dbReference>
<dbReference type="GO" id="GO:0005737">
    <property type="term" value="C:cytoplasm"/>
    <property type="evidence" value="ECO:0007669"/>
    <property type="project" value="TreeGrafter"/>
</dbReference>
<keyword evidence="4" id="KW-0411">Iron-sulfur</keyword>
<dbReference type="GO" id="GO:0004497">
    <property type="term" value="F:monooxygenase activity"/>
    <property type="evidence" value="ECO:0007669"/>
    <property type="project" value="UniProtKB-ARBA"/>
</dbReference>
<name>A0A8J4E7J1_9ACTN</name>
<accession>A0A8J4E7J1</accession>
<evidence type="ECO:0000313" key="7">
    <source>
        <dbReference type="Proteomes" id="UP000635606"/>
    </source>
</evidence>
<evidence type="ECO:0000259" key="5">
    <source>
        <dbReference type="PROSITE" id="PS51296"/>
    </source>
</evidence>
<keyword evidence="3" id="KW-0408">Iron</keyword>
<dbReference type="InterPro" id="IPR036922">
    <property type="entry name" value="Rieske_2Fe-2S_sf"/>
</dbReference>
<dbReference type="Gene3D" id="2.102.10.10">
    <property type="entry name" value="Rieske [2Fe-2S] iron-sulphur domain"/>
    <property type="match status" value="1"/>
</dbReference>
<sequence>MSSVQITGTGHASMHIQTPAGSILCDPWVNPAYFASWFPFPDNSQLDWETLGNCDYLFVSHLHRDHFDAQHLKNFISKKATVLLPNYPTSQLRDELEDLGFTKFIETVSNEVQELDGGLKFMIQSLIAPNDGPIGDSSLWVEYDGIRILNQNDARPSDLDVFAELGHVHAHMLQFSGAIWYPMVYELPANAKTAFGKQKRDRQFDRTWRYIDDLKASYVFPIAGPPCFLDDELWQFNDIHGDEGNIFPDQSVFIREYAKVGGTNGVVLLPGSVSTLTTDSCETEHPTPVDEFFANKEAHLRDYQARMRPVIEAQKETWKHPEIDVLKEMKRRIEPLLEESIYMAKGIGGPVRFDLVGYDGETVEEVLIDFPNKEVRRASGDEKVRYRFRTQRMLVEHLLFIEEIDWVNSLFLSCRFSAARIGQYNEFIYSFFKCLSEERLQYSEGWYDEHQRATDAEDITIGDWTVQRRCPHLKADLTRFGMVDGGVLTCQLHGWKFDLASGRCLTSVGHTIRASKTADSA</sequence>
<dbReference type="GO" id="GO:0051537">
    <property type="term" value="F:2 iron, 2 sulfur cluster binding"/>
    <property type="evidence" value="ECO:0007669"/>
    <property type="project" value="UniProtKB-KW"/>
</dbReference>
<evidence type="ECO:0000313" key="6">
    <source>
        <dbReference type="EMBL" id="GIJ65155.1"/>
    </source>
</evidence>
<feature type="domain" description="Rieske" evidence="5">
    <location>
        <begin position="466"/>
        <end position="521"/>
    </location>
</feature>
<evidence type="ECO:0000256" key="3">
    <source>
        <dbReference type="ARBA" id="ARBA00023004"/>
    </source>
</evidence>
<dbReference type="PROSITE" id="PS51296">
    <property type="entry name" value="RIESKE"/>
    <property type="match status" value="1"/>
</dbReference>
<dbReference type="Pfam" id="PF00355">
    <property type="entry name" value="Rieske"/>
    <property type="match status" value="1"/>
</dbReference>
<evidence type="ECO:0000256" key="2">
    <source>
        <dbReference type="ARBA" id="ARBA00022723"/>
    </source>
</evidence>
<proteinExistence type="predicted"/>
<keyword evidence="7" id="KW-1185">Reference proteome</keyword>
<evidence type="ECO:0000256" key="1">
    <source>
        <dbReference type="ARBA" id="ARBA00022714"/>
    </source>
</evidence>
<dbReference type="GO" id="GO:0016705">
    <property type="term" value="F:oxidoreductase activity, acting on paired donors, with incorporation or reduction of molecular oxygen"/>
    <property type="evidence" value="ECO:0007669"/>
    <property type="project" value="UniProtKB-ARBA"/>
</dbReference>
<keyword evidence="2" id="KW-0479">Metal-binding</keyword>